<dbReference type="AlphaFoldDB" id="A0AA38LSY1"/>
<sequence>MNYLKSITSTVLSSTGVTTFPFTIGERIPGLESGASIWDIKEGTKKDDGTPLTLFIFDSTLPPLQPGNRDRKALLQLARNALKKLRTIRHPDVVKYIESAETDTHVYIATERVRPLPGVLRDWDAGGRLSGARGKGKENWVGWGVRSISNALAFLNASPLNLHHAYLLPSTVFITPAMEWRLGGFELLTGKDDSAGVLWGLGGLAPGDVGERSAPEVRKGGWTVLRDADPSQSDTYLLALLLFSLYNPDSPLPNLAAQPTPSSAGSIPRALFPLWKRMLNPNPRTRLSTTAFIAEATSAGFWNDNPLTSLVESLDGFELASEGEKLAVLRTIKDAATAGGLPAPFTLYRVLPSLLHSISLPTAPSGAMLPLVLELGKMVPPGDYPKMVLDPVIKLYASPDRGTRMALLDGLGEYADKLDQRTVSDRIWPHLITGFADTVPVIREATVKAIYPISSKLNDRILNNDLLRLLAKTQTDTEPSIRTNTCILLGRLAPILGPNTKKKVLVPAFARSLKDPFVHARVAGLMAFMATVECFDRDDLAGKVIPNMAFAMVDKEKLVRDQAFKAMGMFMKRIEGMVAAMPDSVSTDDRSPTSLGPTTTTQSASSSSSSAAVYSATGAAGALAGWAISSLTKQLAAAEVHSTLSAQPSNPGLAPPSIASRAASPVSSAPATPRPTSDAGHGGALGAAPSRPASAVSTFGAGAGARASGSGGMKLGGVKKAEKKSALAEFTSEWDDSEGDEVENAWGNEDLIDVNADEDDWAAFESAPVPEIVVPPPQNYYASASTNGRTPTSPPARPAPTSRSHSSSQPSTKPAQTRPAASVAPAPAPAPVAVSHGWDDDDTSSAPSPAVVVSPPRPTSAAGASAASLATMSKEEKDKEMARRRDERKARIAAMKGGKAGK</sequence>
<dbReference type="InterPro" id="IPR011009">
    <property type="entry name" value="Kinase-like_dom_sf"/>
</dbReference>
<protein>
    <submittedName>
        <fullName evidence="3">Cytoplasm protein</fullName>
    </submittedName>
</protein>
<reference evidence="3" key="1">
    <citation type="journal article" date="2022" name="G3 (Bethesda)">
        <title>High quality genome of the basidiomycete yeast Dioszegia hungarica PDD-24b-2 isolated from cloud water.</title>
        <authorList>
            <person name="Jarrige D."/>
            <person name="Haridas S."/>
            <person name="Bleykasten-Grosshans C."/>
            <person name="Joly M."/>
            <person name="Nadalig T."/>
            <person name="Sancelme M."/>
            <person name="Vuilleumier S."/>
            <person name="Grigoriev I.V."/>
            <person name="Amato P."/>
            <person name="Bringel F."/>
        </authorList>
    </citation>
    <scope>NUCLEOTIDE SEQUENCE</scope>
    <source>
        <strain evidence="3">PDD-24b-2</strain>
    </source>
</reference>
<dbReference type="RefSeq" id="XP_052943750.1">
    <property type="nucleotide sequence ID" value="XM_053090204.1"/>
</dbReference>
<dbReference type="GO" id="GO:0005524">
    <property type="term" value="F:ATP binding"/>
    <property type="evidence" value="ECO:0007669"/>
    <property type="project" value="InterPro"/>
</dbReference>
<comment type="caution">
    <text evidence="3">The sequence shown here is derived from an EMBL/GenBank/DDBJ whole genome shotgun (WGS) entry which is preliminary data.</text>
</comment>
<dbReference type="GO" id="GO:0006409">
    <property type="term" value="P:tRNA export from nucleus"/>
    <property type="evidence" value="ECO:0007669"/>
    <property type="project" value="TreeGrafter"/>
</dbReference>
<evidence type="ECO:0000313" key="4">
    <source>
        <dbReference type="Proteomes" id="UP001164286"/>
    </source>
</evidence>
<dbReference type="EMBL" id="JAKWFO010000008">
    <property type="protein sequence ID" value="KAI9633973.1"/>
    <property type="molecule type" value="Genomic_DNA"/>
</dbReference>
<organism evidence="3 4">
    <name type="scientific">Dioszegia hungarica</name>
    <dbReference type="NCBI Taxonomy" id="4972"/>
    <lineage>
        <taxon>Eukaryota</taxon>
        <taxon>Fungi</taxon>
        <taxon>Dikarya</taxon>
        <taxon>Basidiomycota</taxon>
        <taxon>Agaricomycotina</taxon>
        <taxon>Tremellomycetes</taxon>
        <taxon>Tremellales</taxon>
        <taxon>Bulleribasidiaceae</taxon>
        <taxon>Dioszegia</taxon>
    </lineage>
</organism>
<dbReference type="SUPFAM" id="SSF48371">
    <property type="entry name" value="ARM repeat"/>
    <property type="match status" value="1"/>
</dbReference>
<dbReference type="PROSITE" id="PS50011">
    <property type="entry name" value="PROTEIN_KINASE_DOM"/>
    <property type="match status" value="1"/>
</dbReference>
<evidence type="ECO:0000256" key="1">
    <source>
        <dbReference type="SAM" id="MobiDB-lite"/>
    </source>
</evidence>
<dbReference type="InterPro" id="IPR011989">
    <property type="entry name" value="ARM-like"/>
</dbReference>
<dbReference type="Gene3D" id="1.25.10.10">
    <property type="entry name" value="Leucine-rich Repeat Variant"/>
    <property type="match status" value="1"/>
</dbReference>
<dbReference type="SUPFAM" id="SSF56112">
    <property type="entry name" value="Protein kinase-like (PK-like)"/>
    <property type="match status" value="1"/>
</dbReference>
<feature type="compositionally biased region" description="Low complexity" evidence="1">
    <location>
        <begin position="844"/>
        <end position="870"/>
    </location>
</feature>
<feature type="compositionally biased region" description="Basic and acidic residues" evidence="1">
    <location>
        <begin position="873"/>
        <end position="890"/>
    </location>
</feature>
<dbReference type="InterPro" id="IPR051177">
    <property type="entry name" value="CIK-Related_Protein"/>
</dbReference>
<feature type="compositionally biased region" description="Low complexity" evidence="1">
    <location>
        <begin position="598"/>
        <end position="608"/>
    </location>
</feature>
<keyword evidence="4" id="KW-1185">Reference proteome</keyword>
<accession>A0AA38LSY1</accession>
<feature type="domain" description="Protein kinase" evidence="2">
    <location>
        <begin position="22"/>
        <end position="301"/>
    </location>
</feature>
<feature type="region of interest" description="Disordered" evidence="1">
    <location>
        <begin position="645"/>
        <end position="902"/>
    </location>
</feature>
<feature type="region of interest" description="Disordered" evidence="1">
    <location>
        <begin position="582"/>
        <end position="608"/>
    </location>
</feature>
<proteinExistence type="predicted"/>
<dbReference type="PANTHER" id="PTHR12984:SF3">
    <property type="entry name" value="N-TERMINAL KINASE-LIKE PROTEIN"/>
    <property type="match status" value="1"/>
</dbReference>
<dbReference type="GO" id="GO:0005737">
    <property type="term" value="C:cytoplasm"/>
    <property type="evidence" value="ECO:0007669"/>
    <property type="project" value="TreeGrafter"/>
</dbReference>
<evidence type="ECO:0000259" key="2">
    <source>
        <dbReference type="PROSITE" id="PS50011"/>
    </source>
</evidence>
<evidence type="ECO:0000313" key="3">
    <source>
        <dbReference type="EMBL" id="KAI9633973.1"/>
    </source>
</evidence>
<feature type="compositionally biased region" description="Acidic residues" evidence="1">
    <location>
        <begin position="750"/>
        <end position="762"/>
    </location>
</feature>
<dbReference type="Gene3D" id="3.30.200.20">
    <property type="entry name" value="Phosphorylase Kinase, domain 1"/>
    <property type="match status" value="1"/>
</dbReference>
<name>A0AA38LSY1_9TREE</name>
<feature type="compositionally biased region" description="Acidic residues" evidence="1">
    <location>
        <begin position="732"/>
        <end position="743"/>
    </location>
</feature>
<dbReference type="Gene3D" id="1.10.510.10">
    <property type="entry name" value="Transferase(Phosphotransferase) domain 1"/>
    <property type="match status" value="1"/>
</dbReference>
<dbReference type="PANTHER" id="PTHR12984">
    <property type="entry name" value="SCY1-RELATED S/T PROTEIN KINASE-LIKE"/>
    <property type="match status" value="1"/>
</dbReference>
<dbReference type="GO" id="GO:0004672">
    <property type="term" value="F:protein kinase activity"/>
    <property type="evidence" value="ECO:0007669"/>
    <property type="project" value="InterPro"/>
</dbReference>
<dbReference type="GeneID" id="77729409"/>
<dbReference type="InterPro" id="IPR016024">
    <property type="entry name" value="ARM-type_fold"/>
</dbReference>
<dbReference type="InterPro" id="IPR000719">
    <property type="entry name" value="Prot_kinase_dom"/>
</dbReference>
<gene>
    <name evidence="3" type="ORF">MKK02DRAFT_38644</name>
</gene>
<feature type="compositionally biased region" description="Low complexity" evidence="1">
    <location>
        <begin position="799"/>
        <end position="835"/>
    </location>
</feature>
<dbReference type="Proteomes" id="UP001164286">
    <property type="component" value="Unassembled WGS sequence"/>
</dbReference>
<feature type="compositionally biased region" description="Low complexity" evidence="1">
    <location>
        <begin position="655"/>
        <end position="677"/>
    </location>
</feature>